<evidence type="ECO:0000313" key="2">
    <source>
        <dbReference type="Proteomes" id="UP001162972"/>
    </source>
</evidence>
<accession>A0AAD6JZU6</accession>
<evidence type="ECO:0000313" key="1">
    <source>
        <dbReference type="EMBL" id="KAJ6414212.1"/>
    </source>
</evidence>
<sequence>MVFDIKTLAVVMNPTSSWPSRTKTISTRREISNANILKQVRISRNDGQ</sequence>
<dbReference type="EMBL" id="JAPFFJ010000013">
    <property type="protein sequence ID" value="KAJ6414212.1"/>
    <property type="molecule type" value="Genomic_DNA"/>
</dbReference>
<gene>
    <name evidence="1" type="ORF">OIU84_006941</name>
</gene>
<organism evidence="1 2">
    <name type="scientific">Salix udensis</name>
    <dbReference type="NCBI Taxonomy" id="889485"/>
    <lineage>
        <taxon>Eukaryota</taxon>
        <taxon>Viridiplantae</taxon>
        <taxon>Streptophyta</taxon>
        <taxon>Embryophyta</taxon>
        <taxon>Tracheophyta</taxon>
        <taxon>Spermatophyta</taxon>
        <taxon>Magnoliopsida</taxon>
        <taxon>eudicotyledons</taxon>
        <taxon>Gunneridae</taxon>
        <taxon>Pentapetalae</taxon>
        <taxon>rosids</taxon>
        <taxon>fabids</taxon>
        <taxon>Malpighiales</taxon>
        <taxon>Salicaceae</taxon>
        <taxon>Saliceae</taxon>
        <taxon>Salix</taxon>
    </lineage>
</organism>
<protein>
    <submittedName>
        <fullName evidence="1">Uncharacterized protein</fullName>
    </submittedName>
</protein>
<dbReference type="AlphaFoldDB" id="A0AAD6JZU6"/>
<comment type="caution">
    <text evidence="1">The sequence shown here is derived from an EMBL/GenBank/DDBJ whole genome shotgun (WGS) entry which is preliminary data.</text>
</comment>
<dbReference type="Proteomes" id="UP001162972">
    <property type="component" value="Chromosome 5"/>
</dbReference>
<keyword evidence="2" id="KW-1185">Reference proteome</keyword>
<reference evidence="1 2" key="1">
    <citation type="journal article" date="2023" name="Int. J. Mol. Sci.">
        <title>De Novo Assembly and Annotation of 11 Diverse Shrub Willow (Salix) Genomes Reveals Novel Gene Organization in Sex-Linked Regions.</title>
        <authorList>
            <person name="Hyden B."/>
            <person name="Feng K."/>
            <person name="Yates T.B."/>
            <person name="Jawdy S."/>
            <person name="Cereghino C."/>
            <person name="Smart L.B."/>
            <person name="Muchero W."/>
        </authorList>
    </citation>
    <scope>NUCLEOTIDE SEQUENCE [LARGE SCALE GENOMIC DNA]</scope>
    <source>
        <tissue evidence="1">Shoot tip</tissue>
    </source>
</reference>
<proteinExistence type="predicted"/>
<name>A0AAD6JZU6_9ROSI</name>